<dbReference type="GO" id="GO:0004519">
    <property type="term" value="F:endonuclease activity"/>
    <property type="evidence" value="ECO:0007669"/>
    <property type="project" value="UniProtKB-KW"/>
</dbReference>
<evidence type="ECO:0000313" key="6">
    <source>
        <dbReference type="Proteomes" id="UP000698924"/>
    </source>
</evidence>
<protein>
    <submittedName>
        <fullName evidence="5">DNA/RNA non-specific endonuclease</fullName>
    </submittedName>
</protein>
<feature type="binding site" evidence="2">
    <location>
        <position position="285"/>
    </location>
    <ligand>
        <name>Mg(2+)</name>
        <dbReference type="ChEBI" id="CHEBI:18420"/>
        <note>catalytic</note>
    </ligand>
</feature>
<gene>
    <name evidence="5" type="ORF">H6D15_08700</name>
</gene>
<dbReference type="InterPro" id="IPR044929">
    <property type="entry name" value="DNA/RNA_non-sp_Endonuclease_sf"/>
</dbReference>
<dbReference type="Proteomes" id="UP000698924">
    <property type="component" value="Unassembled WGS sequence"/>
</dbReference>
<dbReference type="InterPro" id="IPR044925">
    <property type="entry name" value="His-Me_finger_sf"/>
</dbReference>
<feature type="active site" description="Proton acceptor" evidence="1">
    <location>
        <position position="254"/>
    </location>
</feature>
<keyword evidence="5" id="KW-0255">Endonuclease</keyword>
<comment type="caution">
    <text evidence="5">The sequence shown here is derived from an EMBL/GenBank/DDBJ whole genome shotgun (WGS) entry which is preliminary data.</text>
</comment>
<reference evidence="5 6" key="1">
    <citation type="journal article" date="2021" name="Sci. Rep.">
        <title>The distribution of antibiotic resistance genes in chicken gut microbiota commensals.</title>
        <authorList>
            <person name="Juricova H."/>
            <person name="Matiasovicova J."/>
            <person name="Kubasova T."/>
            <person name="Cejkova D."/>
            <person name="Rychlik I."/>
        </authorList>
    </citation>
    <scope>NUCLEOTIDE SEQUENCE [LARGE SCALE GENOMIC DNA]</scope>
    <source>
        <strain evidence="5 6">An421</strain>
    </source>
</reference>
<dbReference type="Gene3D" id="3.40.570.10">
    <property type="entry name" value="Extracellular Endonuclease, subunit A"/>
    <property type="match status" value="1"/>
</dbReference>
<dbReference type="GO" id="GO:0003676">
    <property type="term" value="F:nucleic acid binding"/>
    <property type="evidence" value="ECO:0007669"/>
    <property type="project" value="InterPro"/>
</dbReference>
<keyword evidence="5" id="KW-0378">Hydrolase</keyword>
<name>A0AA40ZUD3_9BACT</name>
<keyword evidence="5" id="KW-0540">Nuclease</keyword>
<accession>A0AA40ZUD3</accession>
<sequence>MKKISYLLFILISVCFGGCNPSETDPYGYIATTVNGSSTFVLKGYENASEGYNVFKTGNIDYPFYIQQKKFVGKAWTFVLASETGLDKMTQVPSADQWIRELDIVNGMCFWARCQGLTQYDFLKIRVAYVMGNNVGLEYVSAGSEEHDLNKNDNANVIVDGKTSLTALQTPHYSGEDYYVDYYVNEADKQILNFALQWNAEKKHAAWVAFSFDELTCQDLVKRTNEWEQVDPNLPINVQVNESMHRNDGFGKGHLCASEDRVYSEAANKQTFYYSNISPQLNELNTGFWQSLENKVRSWGRSVPNTYDELFVTKGASLNDLLINFIGTPVYDPPQTPKTDGNGFTVNGLACPKYYFMAVLSKKGEIYQAIGFWVEHKEGLPKNPSVEELKACALSIDDLEKKTGIDLFCNLPDVIENAVESSWKETDWTW</sequence>
<keyword evidence="6" id="KW-1185">Reference proteome</keyword>
<dbReference type="InterPro" id="IPR040255">
    <property type="entry name" value="Non-specific_endonuclease"/>
</dbReference>
<dbReference type="PANTHER" id="PTHR13966:SF5">
    <property type="entry name" value="ENDONUCLEASE G, MITOCHONDRIAL"/>
    <property type="match status" value="1"/>
</dbReference>
<dbReference type="PANTHER" id="PTHR13966">
    <property type="entry name" value="ENDONUCLEASE RELATED"/>
    <property type="match status" value="1"/>
</dbReference>
<evidence type="ECO:0000259" key="4">
    <source>
        <dbReference type="SMART" id="SM00892"/>
    </source>
</evidence>
<dbReference type="InterPro" id="IPR001604">
    <property type="entry name" value="Endo_G_ENPP1-like_dom"/>
</dbReference>
<evidence type="ECO:0000313" key="5">
    <source>
        <dbReference type="EMBL" id="MBM6857675.1"/>
    </source>
</evidence>
<keyword evidence="2" id="KW-0479">Metal-binding</keyword>
<organism evidence="5 6">
    <name type="scientific">Caecibacteroides pullorum</name>
    <dbReference type="NCBI Taxonomy" id="2725562"/>
    <lineage>
        <taxon>Bacteria</taxon>
        <taxon>Pseudomonadati</taxon>
        <taxon>Bacteroidota</taxon>
        <taxon>Bacteroidia</taxon>
        <taxon>Bacteroidales</taxon>
        <taxon>Bacteroidaceae</taxon>
        <taxon>Caecibacteroides</taxon>
    </lineage>
</organism>
<dbReference type="SMART" id="SM00477">
    <property type="entry name" value="NUC"/>
    <property type="match status" value="1"/>
</dbReference>
<dbReference type="InterPro" id="IPR020821">
    <property type="entry name" value="ENPP1-3/EXOG-like_nuc-like"/>
</dbReference>
<dbReference type="EMBL" id="JACJMO010000011">
    <property type="protein sequence ID" value="MBM6857675.1"/>
    <property type="molecule type" value="Genomic_DNA"/>
</dbReference>
<dbReference type="SUPFAM" id="SSF54060">
    <property type="entry name" value="His-Me finger endonucleases"/>
    <property type="match status" value="1"/>
</dbReference>
<dbReference type="RefSeq" id="WP_204971815.1">
    <property type="nucleotide sequence ID" value="NZ_JAAZTS010000012.1"/>
</dbReference>
<dbReference type="GO" id="GO:0046872">
    <property type="term" value="F:metal ion binding"/>
    <property type="evidence" value="ECO:0007669"/>
    <property type="project" value="UniProtKB-KW"/>
</dbReference>
<feature type="domain" description="DNA/RNA non-specific endonuclease/pyrophosphatase/phosphodiesterase" evidence="4">
    <location>
        <begin position="190"/>
        <end position="414"/>
    </location>
</feature>
<dbReference type="SMART" id="SM00892">
    <property type="entry name" value="Endonuclease_NS"/>
    <property type="match status" value="1"/>
</dbReference>
<dbReference type="Pfam" id="PF01223">
    <property type="entry name" value="Endonuclease_NS"/>
    <property type="match status" value="1"/>
</dbReference>
<dbReference type="AlphaFoldDB" id="A0AA40ZUD3"/>
<feature type="domain" description="ENPP1-3/EXOG-like endonuclease/phosphodiesterase" evidence="3">
    <location>
        <begin position="193"/>
        <end position="414"/>
    </location>
</feature>
<dbReference type="GO" id="GO:0016787">
    <property type="term" value="F:hydrolase activity"/>
    <property type="evidence" value="ECO:0007669"/>
    <property type="project" value="InterPro"/>
</dbReference>
<evidence type="ECO:0000256" key="1">
    <source>
        <dbReference type="PIRSR" id="PIRSR640255-1"/>
    </source>
</evidence>
<evidence type="ECO:0000256" key="2">
    <source>
        <dbReference type="PIRSR" id="PIRSR640255-2"/>
    </source>
</evidence>
<proteinExistence type="predicted"/>
<evidence type="ECO:0000259" key="3">
    <source>
        <dbReference type="SMART" id="SM00477"/>
    </source>
</evidence>